<evidence type="ECO:0000313" key="2">
    <source>
        <dbReference type="Proteomes" id="UP000054342"/>
    </source>
</evidence>
<reference evidence="1 2" key="1">
    <citation type="submission" date="2015-01" db="EMBL/GenBank/DDBJ databases">
        <title>The Genome Sequence of Exophiala xenobiotica CBS118157.</title>
        <authorList>
            <consortium name="The Broad Institute Genomics Platform"/>
            <person name="Cuomo C."/>
            <person name="de Hoog S."/>
            <person name="Gorbushina A."/>
            <person name="Stielow B."/>
            <person name="Teixiera M."/>
            <person name="Abouelleil A."/>
            <person name="Chapman S.B."/>
            <person name="Priest M."/>
            <person name="Young S.K."/>
            <person name="Wortman J."/>
            <person name="Nusbaum C."/>
            <person name="Birren B."/>
        </authorList>
    </citation>
    <scope>NUCLEOTIDE SEQUENCE [LARGE SCALE GENOMIC DNA]</scope>
    <source>
        <strain evidence="1 2">CBS 118157</strain>
    </source>
</reference>
<dbReference type="Proteomes" id="UP000054342">
    <property type="component" value="Unassembled WGS sequence"/>
</dbReference>
<dbReference type="EMBL" id="KN847317">
    <property type="protein sequence ID" value="KIW61490.1"/>
    <property type="molecule type" value="Genomic_DNA"/>
</dbReference>
<gene>
    <name evidence="1" type="ORF">PV05_01608</name>
</gene>
<dbReference type="EMBL" id="KN847317">
    <property type="protein sequence ID" value="KIW61491.1"/>
    <property type="molecule type" value="Genomic_DNA"/>
</dbReference>
<dbReference type="HOGENOM" id="CLU_143607_0_0_1"/>
<sequence>MRMSASWHDQLRSESTTERTPEQVAEYIWQCCHDTLQVSYSRGAVPHIPYEAQKTWECLGMQLLREVYCVDNLHHAHSLPSSVNPVEDKRIRPRIDEIYSGADMIVKDDEEDFLYMHPKAPAATLAGDILGDTQGSHP</sequence>
<proteinExistence type="predicted"/>
<dbReference type="RefSeq" id="XP_013322075.1">
    <property type="nucleotide sequence ID" value="XM_013466621.1"/>
</dbReference>
<name>A0A0D2C981_9EURO</name>
<evidence type="ECO:0000313" key="1">
    <source>
        <dbReference type="EMBL" id="KIW61491.1"/>
    </source>
</evidence>
<dbReference type="AlphaFoldDB" id="A0A0D2C981"/>
<protein>
    <submittedName>
        <fullName evidence="1">Uncharacterized protein</fullName>
    </submittedName>
</protein>
<keyword evidence="2" id="KW-1185">Reference proteome</keyword>
<dbReference type="GeneID" id="25323516"/>
<accession>A0A0D2C981</accession>
<dbReference type="OrthoDB" id="4160369at2759"/>
<dbReference type="RefSeq" id="XP_013322074.1">
    <property type="nucleotide sequence ID" value="XM_013466620.1"/>
</dbReference>
<organism evidence="1 2">
    <name type="scientific">Exophiala xenobiotica</name>
    <dbReference type="NCBI Taxonomy" id="348802"/>
    <lineage>
        <taxon>Eukaryota</taxon>
        <taxon>Fungi</taxon>
        <taxon>Dikarya</taxon>
        <taxon>Ascomycota</taxon>
        <taxon>Pezizomycotina</taxon>
        <taxon>Eurotiomycetes</taxon>
        <taxon>Chaetothyriomycetidae</taxon>
        <taxon>Chaetothyriales</taxon>
        <taxon>Herpotrichiellaceae</taxon>
        <taxon>Exophiala</taxon>
    </lineage>
</organism>